<keyword evidence="1" id="KW-0106">Calcium</keyword>
<dbReference type="GO" id="GO:0005509">
    <property type="term" value="F:calcium ion binding"/>
    <property type="evidence" value="ECO:0007669"/>
    <property type="project" value="InterPro"/>
</dbReference>
<dbReference type="InterPro" id="IPR044205">
    <property type="entry name" value="KIC/PBP1/KRP1"/>
</dbReference>
<dbReference type="PROSITE" id="PS00018">
    <property type="entry name" value="EF_HAND_1"/>
    <property type="match status" value="1"/>
</dbReference>
<evidence type="ECO:0000259" key="2">
    <source>
        <dbReference type="PROSITE" id="PS50222"/>
    </source>
</evidence>
<dbReference type="InterPro" id="IPR002048">
    <property type="entry name" value="EF_hand_dom"/>
</dbReference>
<dbReference type="PANTHER" id="PTHR47319:SF4">
    <property type="entry name" value="CALCIUM-BINDING PROTEIN KIC"/>
    <property type="match status" value="1"/>
</dbReference>
<dbReference type="EMBL" id="GCKF01002889">
    <property type="protein sequence ID" value="JAG99304.1"/>
    <property type="molecule type" value="Transcribed_RNA"/>
</dbReference>
<name>A0A0D6R8V9_ARACU</name>
<dbReference type="SMART" id="SM00054">
    <property type="entry name" value="EFh"/>
    <property type="match status" value="1"/>
</dbReference>
<dbReference type="Gene3D" id="1.10.238.10">
    <property type="entry name" value="EF-hand"/>
    <property type="match status" value="1"/>
</dbReference>
<dbReference type="SUPFAM" id="SSF47473">
    <property type="entry name" value="EF-hand"/>
    <property type="match status" value="1"/>
</dbReference>
<dbReference type="PROSITE" id="PS50222">
    <property type="entry name" value="EF_HAND_2"/>
    <property type="match status" value="1"/>
</dbReference>
<dbReference type="InterPro" id="IPR011992">
    <property type="entry name" value="EF-hand-dom_pair"/>
</dbReference>
<evidence type="ECO:0000256" key="1">
    <source>
        <dbReference type="ARBA" id="ARBA00022837"/>
    </source>
</evidence>
<evidence type="ECO:0000313" key="3">
    <source>
        <dbReference type="EMBL" id="JAG99304.1"/>
    </source>
</evidence>
<dbReference type="InterPro" id="IPR018247">
    <property type="entry name" value="EF_Hand_1_Ca_BS"/>
</dbReference>
<accession>A0A0D6R8V9</accession>
<proteinExistence type="predicted"/>
<dbReference type="AlphaFoldDB" id="A0A0D6R8V9"/>
<organism evidence="3">
    <name type="scientific">Araucaria cunninghamii</name>
    <name type="common">Hoop pine</name>
    <name type="synonym">Moreton Bay pine</name>
    <dbReference type="NCBI Taxonomy" id="56994"/>
    <lineage>
        <taxon>Eukaryota</taxon>
        <taxon>Viridiplantae</taxon>
        <taxon>Streptophyta</taxon>
        <taxon>Embryophyta</taxon>
        <taxon>Tracheophyta</taxon>
        <taxon>Spermatophyta</taxon>
        <taxon>Pinopsida</taxon>
        <taxon>Pinidae</taxon>
        <taxon>Conifers II</taxon>
        <taxon>Araucariales</taxon>
        <taxon>Araucariaceae</taxon>
        <taxon>Araucaria</taxon>
    </lineage>
</organism>
<sequence>MAKMTKTVEEITGFEDYLPLMAENLGEEEFMEEICNGFRLLADAEKGVITVQSLQRNASLLGIEGMSEDELRAMIEAGDIDGDGVVDQQEFCILMVRISPSLMGEAQTWLENALVHDHRSFVQ</sequence>
<dbReference type="Pfam" id="PF13833">
    <property type="entry name" value="EF-hand_8"/>
    <property type="match status" value="1"/>
</dbReference>
<feature type="domain" description="EF-hand" evidence="2">
    <location>
        <begin position="66"/>
        <end position="101"/>
    </location>
</feature>
<dbReference type="PANTHER" id="PTHR47319">
    <property type="entry name" value="CALCIUM-BINDING PROTEIN KIC"/>
    <property type="match status" value="1"/>
</dbReference>
<protein>
    <recommendedName>
        <fullName evidence="2">EF-hand domain-containing protein</fullName>
    </recommendedName>
</protein>
<reference evidence="3" key="1">
    <citation type="submission" date="2015-03" db="EMBL/GenBank/DDBJ databases">
        <title>A transcriptome of Araucaria cunninghamii, an australian fine timber species.</title>
        <authorList>
            <person name="Jing Yi C.J.Y."/>
            <person name="Yin San L.Y.S."/>
            <person name="Abdul Karim S.S."/>
            <person name="Wan Azmi N.N."/>
            <person name="Hercus R.R."/>
            <person name="Croft L.L."/>
        </authorList>
    </citation>
    <scope>NUCLEOTIDE SEQUENCE</scope>
    <source>
        <strain evidence="3">MI0301</strain>
        <tissue evidence="3">Leaf</tissue>
    </source>
</reference>